<protein>
    <submittedName>
        <fullName evidence="1">Uncharacterized protein</fullName>
    </submittedName>
</protein>
<proteinExistence type="predicted"/>
<name>A0A8H7GNU7_9ASCO</name>
<dbReference type="InterPro" id="IPR013635">
    <property type="entry name" value="Ice2"/>
</dbReference>
<reference evidence="1" key="1">
    <citation type="submission" date="2020-10" db="EMBL/GenBank/DDBJ databases">
        <title>The Whole-Genome Sequence of Metschnikowia persimmonesis, a Novel Endophytic Yeast Species Isolated from Medicinal Plant Diospyros kaki Thumb.</title>
        <authorList>
            <person name="Rahmat E."/>
            <person name="Kang Y."/>
        </authorList>
    </citation>
    <scope>NUCLEOTIDE SEQUENCE</scope>
    <source>
        <strain evidence="1">KIOM G15050</strain>
    </source>
</reference>
<dbReference type="OrthoDB" id="5577218at2759"/>
<accession>A0A8H7GNU7</accession>
<organism evidence="1 2">
    <name type="scientific">Metschnikowia pulcherrima</name>
    <dbReference type="NCBI Taxonomy" id="27326"/>
    <lineage>
        <taxon>Eukaryota</taxon>
        <taxon>Fungi</taxon>
        <taxon>Dikarya</taxon>
        <taxon>Ascomycota</taxon>
        <taxon>Saccharomycotina</taxon>
        <taxon>Pichiomycetes</taxon>
        <taxon>Metschnikowiaceae</taxon>
        <taxon>Metschnikowia</taxon>
    </lineage>
</organism>
<sequence length="69" mass="7925">MLLYKGELGNELKLWGWWAGAPPDSVIIVHPWQFWNWINMATTLFLYMAELAGNTGNSNSAMTSHWKID</sequence>
<comment type="caution">
    <text evidence="1">The sequence shown here is derived from an EMBL/GenBank/DDBJ whole genome shotgun (WGS) entry which is preliminary data.</text>
</comment>
<dbReference type="EMBL" id="JACBPP010000006">
    <property type="protein sequence ID" value="KAF8000588.1"/>
    <property type="molecule type" value="Genomic_DNA"/>
</dbReference>
<dbReference type="Pfam" id="PF08426">
    <property type="entry name" value="ICE2"/>
    <property type="match status" value="1"/>
</dbReference>
<gene>
    <name evidence="1" type="ORF">HF325_004377</name>
</gene>
<evidence type="ECO:0000313" key="2">
    <source>
        <dbReference type="Proteomes" id="UP000649328"/>
    </source>
</evidence>
<keyword evidence="2" id="KW-1185">Reference proteome</keyword>
<evidence type="ECO:0000313" key="1">
    <source>
        <dbReference type="EMBL" id="KAF8000588.1"/>
    </source>
</evidence>
<dbReference type="AlphaFoldDB" id="A0A8H7GNU7"/>
<dbReference type="Proteomes" id="UP000649328">
    <property type="component" value="Unassembled WGS sequence"/>
</dbReference>